<accession>A0A5M6IK83</accession>
<organism evidence="1 2">
    <name type="scientific">Rhodovastum atsumiense</name>
    <dbReference type="NCBI Taxonomy" id="504468"/>
    <lineage>
        <taxon>Bacteria</taxon>
        <taxon>Pseudomonadati</taxon>
        <taxon>Pseudomonadota</taxon>
        <taxon>Alphaproteobacteria</taxon>
        <taxon>Acetobacterales</taxon>
        <taxon>Acetobacteraceae</taxon>
        <taxon>Rhodovastum</taxon>
    </lineage>
</organism>
<dbReference type="AlphaFoldDB" id="A0A5M6IK83"/>
<evidence type="ECO:0000313" key="1">
    <source>
        <dbReference type="EMBL" id="KAA5608279.1"/>
    </source>
</evidence>
<dbReference type="EMBL" id="VWPK01000092">
    <property type="protein sequence ID" value="KAA5608279.1"/>
    <property type="molecule type" value="Genomic_DNA"/>
</dbReference>
<dbReference type="RefSeq" id="WP_150045506.1">
    <property type="nucleotide sequence ID" value="NZ_OW485601.1"/>
</dbReference>
<evidence type="ECO:0000313" key="2">
    <source>
        <dbReference type="Proteomes" id="UP000325255"/>
    </source>
</evidence>
<sequence length="72" mass="7796">MADQEDGTSPCVPDQTLQEMETELLRVYREGDPALVAATIRMLQRALSGMPVARARAAREREACALRGGHGA</sequence>
<proteinExistence type="predicted"/>
<dbReference type="Proteomes" id="UP000325255">
    <property type="component" value="Unassembled WGS sequence"/>
</dbReference>
<gene>
    <name evidence="1" type="ORF">F1189_29770</name>
</gene>
<keyword evidence="2" id="KW-1185">Reference proteome</keyword>
<reference evidence="1 2" key="1">
    <citation type="submission" date="2019-09" db="EMBL/GenBank/DDBJ databases">
        <title>Genome sequence of Rhodovastum atsumiense, a diverse member of the Acetobacteraceae family of non-sulfur purple photosynthetic bacteria.</title>
        <authorList>
            <person name="Meyer T."/>
            <person name="Kyndt J."/>
        </authorList>
    </citation>
    <scope>NUCLEOTIDE SEQUENCE [LARGE SCALE GENOMIC DNA]</scope>
    <source>
        <strain evidence="1 2">DSM 21279</strain>
    </source>
</reference>
<protein>
    <submittedName>
        <fullName evidence="1">Uncharacterized protein</fullName>
    </submittedName>
</protein>
<comment type="caution">
    <text evidence="1">The sequence shown here is derived from an EMBL/GenBank/DDBJ whole genome shotgun (WGS) entry which is preliminary data.</text>
</comment>
<name>A0A5M6IK83_9PROT</name>